<evidence type="ECO:0000256" key="7">
    <source>
        <dbReference type="ARBA" id="ARBA00022857"/>
    </source>
</evidence>
<comment type="cofactor">
    <cofactor evidence="11">
        <name>NADPH</name>
        <dbReference type="ChEBI" id="CHEBI:57783"/>
    </cofactor>
</comment>
<feature type="binding site" evidence="11">
    <location>
        <position position="121"/>
    </location>
    <ligand>
        <name>FMN</name>
        <dbReference type="ChEBI" id="CHEBI:58210"/>
    </ligand>
</feature>
<keyword evidence="4 11" id="KW-0288">FMN</keyword>
<dbReference type="InterPro" id="IPR013785">
    <property type="entry name" value="Aldolase_TIM"/>
</dbReference>
<keyword evidence="7 11" id="KW-0521">NADP</keyword>
<dbReference type="RefSeq" id="WP_013336525.1">
    <property type="nucleotide sequence ID" value="NC_014537.1"/>
</dbReference>
<evidence type="ECO:0000256" key="3">
    <source>
        <dbReference type="ARBA" id="ARBA00022630"/>
    </source>
</evidence>
<protein>
    <recommendedName>
        <fullName evidence="11">Isopentenyl-diphosphate delta-isomerase</fullName>
        <shortName evidence="11">IPP isomerase</shortName>
        <ecNumber evidence="11">5.3.3.2</ecNumber>
    </recommendedName>
    <alternativeName>
        <fullName evidence="11">Isopentenyl diphosphate:dimethylallyl diphosphate isomerase</fullName>
    </alternativeName>
    <alternativeName>
        <fullName evidence="11">Isopentenyl pyrophosphate isomerase</fullName>
    </alternativeName>
    <alternativeName>
        <fullName evidence="11">Type 2 isopentenyl diphosphate isomerase</fullName>
        <shortName evidence="11">IDI-2</shortName>
    </alternativeName>
</protein>
<reference evidence="13 14" key="1">
    <citation type="journal article" date="2010" name="Stand. Genomic Sci.">
        <title>Complete genome sequence of Vulcanisaeta distributa type strain (IC-017).</title>
        <authorList>
            <person name="Mavromatis K."/>
            <person name="Sikorski J."/>
            <person name="Pabst E."/>
            <person name="Teshima H."/>
            <person name="Lapidus A."/>
            <person name="Lucas S."/>
            <person name="Nolan M."/>
            <person name="Glavina Del Rio T."/>
            <person name="Cheng J.F."/>
            <person name="Bruce D."/>
            <person name="Goodwin L."/>
            <person name="Pitluck S."/>
            <person name="Liolios K."/>
            <person name="Ivanova N."/>
            <person name="Mikhailova N."/>
            <person name="Pati A."/>
            <person name="Chen A."/>
            <person name="Palaniappan K."/>
            <person name="Land M."/>
            <person name="Hauser L."/>
            <person name="Chang Y.J."/>
            <person name="Jeffries C.D."/>
            <person name="Rohde M."/>
            <person name="Spring S."/>
            <person name="Goker M."/>
            <person name="Wirth R."/>
            <person name="Woyke T."/>
            <person name="Bristow J."/>
            <person name="Eisen J.A."/>
            <person name="Markowitz V."/>
            <person name="Hugenholtz P."/>
            <person name="Klenk H.P."/>
            <person name="Kyrpides N.C."/>
        </authorList>
    </citation>
    <scope>NUCLEOTIDE SEQUENCE [LARGE SCALE GENOMIC DNA]</scope>
    <source>
        <strain evidence="14">DSM 14429 / JCM 11212 / NBRC 100878 / IC-017</strain>
    </source>
</reference>
<evidence type="ECO:0000256" key="4">
    <source>
        <dbReference type="ARBA" id="ARBA00022643"/>
    </source>
</evidence>
<dbReference type="NCBIfam" id="TIGR02151">
    <property type="entry name" value="IPP_isom_2"/>
    <property type="match status" value="1"/>
</dbReference>
<dbReference type="PIRSF" id="PIRSF003314">
    <property type="entry name" value="IPP_isomerase"/>
    <property type="match status" value="1"/>
</dbReference>
<dbReference type="eggNOG" id="arCOG00613">
    <property type="taxonomic scope" value="Archaea"/>
</dbReference>
<evidence type="ECO:0000256" key="6">
    <source>
        <dbReference type="ARBA" id="ARBA00022842"/>
    </source>
</evidence>
<evidence type="ECO:0000256" key="10">
    <source>
        <dbReference type="ARBA" id="ARBA00025810"/>
    </source>
</evidence>
<comment type="subunit">
    <text evidence="10 11">Homooctamer. Dimer of tetramers.</text>
</comment>
<dbReference type="GO" id="GO:0004452">
    <property type="term" value="F:isopentenyl-diphosphate delta-isomerase activity"/>
    <property type="evidence" value="ECO:0007669"/>
    <property type="project" value="UniProtKB-UniRule"/>
</dbReference>
<keyword evidence="14" id="KW-1185">Reference proteome</keyword>
<evidence type="ECO:0000256" key="8">
    <source>
        <dbReference type="ARBA" id="ARBA00023229"/>
    </source>
</evidence>
<dbReference type="KEGG" id="vdi:Vdis_1414"/>
<feature type="binding site" evidence="11">
    <location>
        <position position="160"/>
    </location>
    <ligand>
        <name>Mg(2+)</name>
        <dbReference type="ChEBI" id="CHEBI:18420"/>
    </ligand>
</feature>
<comment type="cofactor">
    <cofactor evidence="11">
        <name>Mg(2+)</name>
        <dbReference type="ChEBI" id="CHEBI:18420"/>
    </cofactor>
</comment>
<feature type="binding site" evidence="11">
    <location>
        <begin position="289"/>
        <end position="290"/>
    </location>
    <ligand>
        <name>FMN</name>
        <dbReference type="ChEBI" id="CHEBI:58210"/>
    </ligand>
</feature>
<sequence>MIESRKDDHIRIASGQNVEEGNNLFNEVQLIHMALPEIDLDDVDTSITIFNKRLSFPFIIGAMTGGTETAEKINTILAKCAEEYGIGMYVGSQRVAIVKPETARSFRVVAENAPTALKIANLGAPQVSRLDEKVLSDWVSQAIDMINADAIAIHLNPAQEVFQPEGEPWFRGVIDKLRFIKRVANRPLIVKEVGNGISMEVAKALVSKVGPDAIDVAGTGGTSFIRIESIRAGTTDEADVFSGWGIPTAISICEVRSVYNGVIIASGGIRSGLDGAKAIAIGANAFSMSRPLLLAALKGYDEAKRFIGKLLREFKIAMFLTGSRSVDELGKAPIVFGPTIISWLSQRNIPCKHIRRFM</sequence>
<feature type="binding site" evidence="11">
    <location>
        <position position="92"/>
    </location>
    <ligand>
        <name>FMN</name>
        <dbReference type="ChEBI" id="CHEBI:58210"/>
    </ligand>
</feature>
<dbReference type="PANTHER" id="PTHR43665:SF1">
    <property type="entry name" value="ISOPENTENYL-DIPHOSPHATE DELTA-ISOMERASE"/>
    <property type="match status" value="1"/>
</dbReference>
<evidence type="ECO:0000313" key="14">
    <source>
        <dbReference type="Proteomes" id="UP000006681"/>
    </source>
</evidence>
<dbReference type="HOGENOM" id="CLU_065515_1_0_2"/>
<evidence type="ECO:0000256" key="1">
    <source>
        <dbReference type="ARBA" id="ARBA00001917"/>
    </source>
</evidence>
<dbReference type="CDD" id="cd02811">
    <property type="entry name" value="IDI-2_FMN"/>
    <property type="match status" value="1"/>
</dbReference>
<name>E1QSK7_VULDI</name>
<dbReference type="GO" id="GO:0016491">
    <property type="term" value="F:oxidoreductase activity"/>
    <property type="evidence" value="ECO:0007669"/>
    <property type="project" value="InterPro"/>
</dbReference>
<comment type="caution">
    <text evidence="11">Lacks conserved residue(s) required for the propagation of feature annotation.</text>
</comment>
<feature type="domain" description="FMN-dependent dehydrogenase" evidence="12">
    <location>
        <begin position="175"/>
        <end position="332"/>
    </location>
</feature>
<keyword evidence="6 11" id="KW-0460">Magnesium</keyword>
<dbReference type="Proteomes" id="UP000006681">
    <property type="component" value="Chromosome"/>
</dbReference>
<keyword evidence="5 11" id="KW-0479">Metal-binding</keyword>
<evidence type="ECO:0000313" key="13">
    <source>
        <dbReference type="EMBL" id="ADN50800.1"/>
    </source>
</evidence>
<dbReference type="GO" id="GO:0070402">
    <property type="term" value="F:NADPH binding"/>
    <property type="evidence" value="ECO:0007669"/>
    <property type="project" value="UniProtKB-UniRule"/>
</dbReference>
<gene>
    <name evidence="11" type="primary">fni</name>
    <name evidence="13" type="ordered locus">Vdis_1414</name>
</gene>
<feature type="binding site" evidence="11">
    <location>
        <position position="222"/>
    </location>
    <ligand>
        <name>FMN</name>
        <dbReference type="ChEBI" id="CHEBI:58210"/>
    </ligand>
</feature>
<evidence type="ECO:0000259" key="12">
    <source>
        <dbReference type="Pfam" id="PF01070"/>
    </source>
</evidence>
<keyword evidence="9 11" id="KW-0413">Isomerase</keyword>
<comment type="cofactor">
    <cofactor evidence="1 11">
        <name>FMN</name>
        <dbReference type="ChEBI" id="CHEBI:58210"/>
    </cofactor>
</comment>
<dbReference type="InterPro" id="IPR000262">
    <property type="entry name" value="FMN-dep_DH"/>
</dbReference>
<evidence type="ECO:0000256" key="5">
    <source>
        <dbReference type="ARBA" id="ARBA00022723"/>
    </source>
</evidence>
<dbReference type="EC" id="5.3.3.2" evidence="11"/>
<dbReference type="Gene3D" id="3.20.20.70">
    <property type="entry name" value="Aldolase class I"/>
    <property type="match status" value="1"/>
</dbReference>
<dbReference type="InterPro" id="IPR011179">
    <property type="entry name" value="IPdP_isomerase"/>
</dbReference>
<dbReference type="SUPFAM" id="SSF51395">
    <property type="entry name" value="FMN-linked oxidoreductases"/>
    <property type="match status" value="1"/>
</dbReference>
<reference evidence="14" key="2">
    <citation type="journal article" date="2010" name="Stand. Genomic Sci.">
        <title>Complete genome sequence of Vulcanisaeta distributa type strain (IC-017T).</title>
        <authorList>
            <person name="Mavromatis K."/>
            <person name="Sikorski J."/>
            <person name="Pabst E."/>
            <person name="Teshima H."/>
            <person name="Lapidus A."/>
            <person name="Lucas S."/>
            <person name="Nolan M."/>
            <person name="Glavina Del Rio T."/>
            <person name="Cheng J."/>
            <person name="Bruce D."/>
            <person name="Goodwin L."/>
            <person name="Pitluck S."/>
            <person name="Liolios K."/>
            <person name="Ivanova N."/>
            <person name="Mikhailova N."/>
            <person name="Pati A."/>
            <person name="Chen A."/>
            <person name="Palaniappan K."/>
            <person name="Land M."/>
            <person name="Hauser L."/>
            <person name="Chang Y."/>
            <person name="Jeffries C."/>
            <person name="Rohde M."/>
            <person name="Spring S."/>
            <person name="Goker M."/>
            <person name="Wirth R."/>
            <person name="Woyke T."/>
            <person name="Bristow J."/>
            <person name="Eisen J."/>
            <person name="Markowitz V."/>
            <person name="Hugenholtz P."/>
            <person name="Klenk H."/>
            <person name="Kyrpides N."/>
        </authorList>
    </citation>
    <scope>NUCLEOTIDE SEQUENCE [LARGE SCALE GENOMIC DNA]</scope>
    <source>
        <strain evidence="14">DSM 14429 / JCM 11212 / NBRC 100878 / IC-017</strain>
    </source>
</reference>
<dbReference type="GO" id="GO:0008299">
    <property type="term" value="P:isoprenoid biosynthetic process"/>
    <property type="evidence" value="ECO:0007669"/>
    <property type="project" value="UniProtKB-UniRule"/>
</dbReference>
<evidence type="ECO:0000256" key="11">
    <source>
        <dbReference type="HAMAP-Rule" id="MF_00354"/>
    </source>
</evidence>
<dbReference type="GO" id="GO:0000287">
    <property type="term" value="F:magnesium ion binding"/>
    <property type="evidence" value="ECO:0007669"/>
    <property type="project" value="UniProtKB-UniRule"/>
</dbReference>
<dbReference type="GO" id="GO:0010181">
    <property type="term" value="F:FMN binding"/>
    <property type="evidence" value="ECO:0007669"/>
    <property type="project" value="UniProtKB-UniRule"/>
</dbReference>
<feature type="binding site" evidence="11">
    <location>
        <position position="159"/>
    </location>
    <ligand>
        <name>substrate</name>
    </ligand>
</feature>
<dbReference type="STRING" id="572478.Vdis_1414"/>
<dbReference type="OrthoDB" id="371955at2157"/>
<dbReference type="Pfam" id="PF01070">
    <property type="entry name" value="FMN_dh"/>
    <property type="match status" value="1"/>
</dbReference>
<evidence type="ECO:0000256" key="9">
    <source>
        <dbReference type="ARBA" id="ARBA00023235"/>
    </source>
</evidence>
<comment type="function">
    <text evidence="11">Involved in the biosynthesis of isoprenoids. Catalyzes the 1,3-allylic rearrangement of the homoallylic substrate isopentenyl (IPP) to its allylic isomer, dimethylallyl diphosphate (DMAPP).</text>
</comment>
<feature type="binding site" evidence="11">
    <location>
        <begin position="268"/>
        <end position="270"/>
    </location>
    <ligand>
        <name>FMN</name>
        <dbReference type="ChEBI" id="CHEBI:58210"/>
    </ligand>
</feature>
<dbReference type="HAMAP" id="MF_00354">
    <property type="entry name" value="Idi_2"/>
    <property type="match status" value="1"/>
</dbReference>
<keyword evidence="8 11" id="KW-0414">Isoprene biosynthesis</keyword>
<proteinExistence type="inferred from homology"/>
<evidence type="ECO:0000256" key="2">
    <source>
        <dbReference type="ARBA" id="ARBA00022490"/>
    </source>
</evidence>
<feature type="binding site" evidence="11">
    <location>
        <begin position="62"/>
        <end position="64"/>
    </location>
    <ligand>
        <name>FMN</name>
        <dbReference type="ChEBI" id="CHEBI:58210"/>
    </ligand>
</feature>
<dbReference type="PANTHER" id="PTHR43665">
    <property type="entry name" value="ISOPENTENYL-DIPHOSPHATE DELTA-ISOMERASE"/>
    <property type="match status" value="1"/>
</dbReference>
<comment type="catalytic activity">
    <reaction evidence="11">
        <text>isopentenyl diphosphate = dimethylallyl diphosphate</text>
        <dbReference type="Rhea" id="RHEA:23284"/>
        <dbReference type="ChEBI" id="CHEBI:57623"/>
        <dbReference type="ChEBI" id="CHEBI:128769"/>
        <dbReference type="EC" id="5.3.3.2"/>
    </reaction>
</comment>
<dbReference type="GO" id="GO:0005737">
    <property type="term" value="C:cytoplasm"/>
    <property type="evidence" value="ECO:0007669"/>
    <property type="project" value="UniProtKB-SubCell"/>
</dbReference>
<comment type="similarity">
    <text evidence="11">Belongs to the IPP isomerase type 2 family.</text>
</comment>
<dbReference type="AlphaFoldDB" id="E1QSK7"/>
<dbReference type="GeneID" id="9752348"/>
<feature type="binding site" evidence="11">
    <location>
        <begin position="5"/>
        <end position="6"/>
    </location>
    <ligand>
        <name>substrate</name>
    </ligand>
</feature>
<organism evidence="13 14">
    <name type="scientific">Vulcanisaeta distributa (strain DSM 14429 / JCM 11212 / NBRC 100878 / IC-017)</name>
    <dbReference type="NCBI Taxonomy" id="572478"/>
    <lineage>
        <taxon>Archaea</taxon>
        <taxon>Thermoproteota</taxon>
        <taxon>Thermoprotei</taxon>
        <taxon>Thermoproteales</taxon>
        <taxon>Thermoproteaceae</taxon>
        <taxon>Vulcanisaeta</taxon>
    </lineage>
</organism>
<keyword evidence="2 11" id="KW-0963">Cytoplasm</keyword>
<keyword evidence="3 11" id="KW-0285">Flavoprotein</keyword>
<comment type="subcellular location">
    <subcellularLocation>
        <location evidence="11">Cytoplasm</location>
    </subcellularLocation>
</comment>
<accession>E1QSK7</accession>
<dbReference type="EMBL" id="CP002100">
    <property type="protein sequence ID" value="ADN50800.1"/>
    <property type="molecule type" value="Genomic_DNA"/>
</dbReference>
<feature type="binding site" evidence="11">
    <location>
        <begin position="92"/>
        <end position="94"/>
    </location>
    <ligand>
        <name>substrate</name>
    </ligand>
</feature>
<feature type="binding site" evidence="11">
    <location>
        <position position="191"/>
    </location>
    <ligand>
        <name>FMN</name>
        <dbReference type="ChEBI" id="CHEBI:58210"/>
    </ligand>
</feature>